<gene>
    <name evidence="1" type="ORF">Amon02_000015100</name>
</gene>
<comment type="caution">
    <text evidence="1">The sequence shown here is derived from an EMBL/GenBank/DDBJ whole genome shotgun (WGS) entry which is preliminary data.</text>
</comment>
<keyword evidence="2" id="KW-1185">Reference proteome</keyword>
<organism evidence="1 2">
    <name type="scientific">Ambrosiozyma monospora</name>
    <name type="common">Yeast</name>
    <name type="synonym">Endomycopsis monosporus</name>
    <dbReference type="NCBI Taxonomy" id="43982"/>
    <lineage>
        <taxon>Eukaryota</taxon>
        <taxon>Fungi</taxon>
        <taxon>Dikarya</taxon>
        <taxon>Ascomycota</taxon>
        <taxon>Saccharomycotina</taxon>
        <taxon>Pichiomycetes</taxon>
        <taxon>Pichiales</taxon>
        <taxon>Pichiaceae</taxon>
        <taxon>Ambrosiozyma</taxon>
    </lineage>
</organism>
<reference evidence="1" key="1">
    <citation type="submission" date="2023-04" db="EMBL/GenBank/DDBJ databases">
        <title>Ambrosiozyma monospora NBRC 10751.</title>
        <authorList>
            <person name="Ichikawa N."/>
            <person name="Sato H."/>
            <person name="Tonouchi N."/>
        </authorList>
    </citation>
    <scope>NUCLEOTIDE SEQUENCE</scope>
    <source>
        <strain evidence="1">NBRC 10751</strain>
    </source>
</reference>
<dbReference type="EMBL" id="BSXS01000020">
    <property type="protein sequence ID" value="GME70330.1"/>
    <property type="molecule type" value="Genomic_DNA"/>
</dbReference>
<accession>A0ACB5SR13</accession>
<sequence length="171" mass="19851">MVLIVSPNFVRKYTAEQDETSSKCCMNGKICLPPFKEPPESIKALFRDPTVTRLKQIYSQLEEFIRANNVFAEYFSSREELQTHLNGDIIGVGMDPARDDRDPRTNNLPTTSEFAFVYDRESEKPLNFLVKAKSDRRYYSVNILDRFFLPDGATDGKSERVSLLQWCRYML</sequence>
<name>A0ACB5SR13_AMBMO</name>
<proteinExistence type="predicted"/>
<evidence type="ECO:0000313" key="1">
    <source>
        <dbReference type="EMBL" id="GME70330.1"/>
    </source>
</evidence>
<evidence type="ECO:0000313" key="2">
    <source>
        <dbReference type="Proteomes" id="UP001165064"/>
    </source>
</evidence>
<dbReference type="Proteomes" id="UP001165064">
    <property type="component" value="Unassembled WGS sequence"/>
</dbReference>
<protein>
    <submittedName>
        <fullName evidence="1">Unnamed protein product</fullName>
    </submittedName>
</protein>